<gene>
    <name evidence="2" type="ORF">SAMN04488023_13210</name>
</gene>
<dbReference type="InterPro" id="IPR029060">
    <property type="entry name" value="PIN-like_dom_sf"/>
</dbReference>
<evidence type="ECO:0000259" key="1">
    <source>
        <dbReference type="Pfam" id="PF13470"/>
    </source>
</evidence>
<dbReference type="InterPro" id="IPR002850">
    <property type="entry name" value="PIN_toxin-like"/>
</dbReference>
<dbReference type="AlphaFoldDB" id="A0A1H9ULK5"/>
<dbReference type="PANTHER" id="PTHR34610">
    <property type="entry name" value="SSL7007 PROTEIN"/>
    <property type="match status" value="1"/>
</dbReference>
<reference evidence="2 3" key="1">
    <citation type="submission" date="2016-10" db="EMBL/GenBank/DDBJ databases">
        <authorList>
            <person name="de Groot N.N."/>
        </authorList>
    </citation>
    <scope>NUCLEOTIDE SEQUENCE [LARGE SCALE GENOMIC DNA]</scope>
    <source>
        <strain evidence="2 3">DSM 18610</strain>
    </source>
</reference>
<dbReference type="RefSeq" id="WP_090887467.1">
    <property type="nucleotide sequence ID" value="NZ_FOGG01000032.1"/>
</dbReference>
<evidence type="ECO:0000313" key="2">
    <source>
        <dbReference type="EMBL" id="SES10242.1"/>
    </source>
</evidence>
<protein>
    <submittedName>
        <fullName evidence="2">Putative toxin-antitoxin system toxin component, PIN family</fullName>
    </submittedName>
</protein>
<dbReference type="STRING" id="390241.SAMN04488023_13210"/>
<dbReference type="OrthoDB" id="9802590at2"/>
<dbReference type="NCBIfam" id="TIGR00305">
    <property type="entry name" value="putative toxin-antitoxin system toxin component, PIN family"/>
    <property type="match status" value="1"/>
</dbReference>
<organism evidence="2 3">
    <name type="scientific">Pedobacter rhizosphaerae</name>
    <dbReference type="NCBI Taxonomy" id="390241"/>
    <lineage>
        <taxon>Bacteria</taxon>
        <taxon>Pseudomonadati</taxon>
        <taxon>Bacteroidota</taxon>
        <taxon>Sphingobacteriia</taxon>
        <taxon>Sphingobacteriales</taxon>
        <taxon>Sphingobacteriaceae</taxon>
        <taxon>Pedobacter</taxon>
    </lineage>
</organism>
<dbReference type="PANTHER" id="PTHR34610:SF3">
    <property type="entry name" value="SSL7007 PROTEIN"/>
    <property type="match status" value="1"/>
</dbReference>
<dbReference type="InterPro" id="IPR002716">
    <property type="entry name" value="PIN_dom"/>
</dbReference>
<proteinExistence type="predicted"/>
<feature type="domain" description="PIN" evidence="1">
    <location>
        <begin position="2"/>
        <end position="109"/>
    </location>
</feature>
<keyword evidence="3" id="KW-1185">Reference proteome</keyword>
<dbReference type="SUPFAM" id="SSF88723">
    <property type="entry name" value="PIN domain-like"/>
    <property type="match status" value="1"/>
</dbReference>
<accession>A0A1H9ULK5</accession>
<name>A0A1H9ULK5_9SPHI</name>
<dbReference type="Proteomes" id="UP000199572">
    <property type="component" value="Unassembled WGS sequence"/>
</dbReference>
<dbReference type="EMBL" id="FOGG01000032">
    <property type="protein sequence ID" value="SES10242.1"/>
    <property type="molecule type" value="Genomic_DNA"/>
</dbReference>
<evidence type="ECO:0000313" key="3">
    <source>
        <dbReference type="Proteomes" id="UP000199572"/>
    </source>
</evidence>
<sequence length="138" mass="15913">MKVVLDINVLLISIPQKSKFRPIFNAIINGTFNIVISNNILSEYVEIIEQKTTPLIASNIAEMLLNLSNVQKVEIYFEWKLIQSDVDDNKYVDAYICSNSDYLVTNDQHFKILKQIDFPSVKLLSIDEFLSLIENDKK</sequence>
<dbReference type="Pfam" id="PF13470">
    <property type="entry name" value="PIN_3"/>
    <property type="match status" value="1"/>
</dbReference>